<dbReference type="RefSeq" id="WP_404539527.1">
    <property type="nucleotide sequence ID" value="NZ_JADIKL010000005.1"/>
</dbReference>
<gene>
    <name evidence="2" type="ORF">ISP14_11055</name>
</gene>
<dbReference type="PANTHER" id="PTHR12526:SF638">
    <property type="entry name" value="SPORE COAT PROTEIN SA"/>
    <property type="match status" value="1"/>
</dbReference>
<dbReference type="Pfam" id="PF13692">
    <property type="entry name" value="Glyco_trans_1_4"/>
    <property type="match status" value="1"/>
</dbReference>
<name>A0ABW8KGV3_9GAMM</name>
<sequence length="386" mass="42256">MKAVLFANTDWYLYNFRRALAMSLQRAGYEVLLISPPGPYGDKLRALGLRWEPVPMQRRSLNPLRELALLWHLVRLLRRERPMLVHGFTIKCAVYGSLAARLAGVPARVNAVAGMGYVFISPDLKARLLRPVVRGLMRLALGGEDARLILQNADDVALFEQAGLVDQAHIRLIRGSGVNCAQFASQAHTKPPGDGRMRVLLASRLLWDKGLDEFIAAIRQLRLQGCTIHALLAGTPDPGNPAAVPEATIRGWVDEKLVTWLGHVDDMASLLGSVDVVVLPSYREGLPRTLVEAAACGLPLITTDVPGCREVVSDGVDGLLVPVQNSKALAHAIRRLRDDPALARRLGDAARIKARSQFDERIVIQHTLEVYAELCDPATAPVESSL</sequence>
<evidence type="ECO:0000259" key="1">
    <source>
        <dbReference type="Pfam" id="PF13477"/>
    </source>
</evidence>
<accession>A0ABW8KGV3</accession>
<reference evidence="2 3" key="1">
    <citation type="submission" date="2020-10" db="EMBL/GenBank/DDBJ databases">
        <title>Phylogeny of dyella-like bacteria.</title>
        <authorList>
            <person name="Fu J."/>
        </authorList>
    </citation>
    <scope>NUCLEOTIDE SEQUENCE [LARGE SCALE GENOMIC DNA]</scope>
    <source>
        <strain evidence="2 3">DKC-1</strain>
    </source>
</reference>
<dbReference type="EMBL" id="JADIKL010000005">
    <property type="protein sequence ID" value="MFK2931328.1"/>
    <property type="molecule type" value="Genomic_DNA"/>
</dbReference>
<dbReference type="SUPFAM" id="SSF53756">
    <property type="entry name" value="UDP-Glycosyltransferase/glycogen phosphorylase"/>
    <property type="match status" value="1"/>
</dbReference>
<feature type="domain" description="Glycosyltransferase subfamily 4-like N-terminal" evidence="1">
    <location>
        <begin position="4"/>
        <end position="137"/>
    </location>
</feature>
<dbReference type="PANTHER" id="PTHR12526">
    <property type="entry name" value="GLYCOSYLTRANSFERASE"/>
    <property type="match status" value="1"/>
</dbReference>
<comment type="caution">
    <text evidence="2">The sequence shown here is derived from an EMBL/GenBank/DDBJ whole genome shotgun (WGS) entry which is preliminary data.</text>
</comment>
<evidence type="ECO:0000313" key="3">
    <source>
        <dbReference type="Proteomes" id="UP001620397"/>
    </source>
</evidence>
<dbReference type="InterPro" id="IPR028098">
    <property type="entry name" value="Glyco_trans_4-like_N"/>
</dbReference>
<keyword evidence="3" id="KW-1185">Reference proteome</keyword>
<dbReference type="Proteomes" id="UP001620397">
    <property type="component" value="Unassembled WGS sequence"/>
</dbReference>
<proteinExistence type="predicted"/>
<protein>
    <submittedName>
        <fullName evidence="2">Glycosyltransferase family 4 protein</fullName>
    </submittedName>
</protein>
<dbReference type="CDD" id="cd03808">
    <property type="entry name" value="GT4_CapM-like"/>
    <property type="match status" value="1"/>
</dbReference>
<dbReference type="Pfam" id="PF13477">
    <property type="entry name" value="Glyco_trans_4_2"/>
    <property type="match status" value="1"/>
</dbReference>
<dbReference type="Gene3D" id="3.40.50.2000">
    <property type="entry name" value="Glycogen Phosphorylase B"/>
    <property type="match status" value="2"/>
</dbReference>
<evidence type="ECO:0000313" key="2">
    <source>
        <dbReference type="EMBL" id="MFK2931328.1"/>
    </source>
</evidence>
<organism evidence="2 3">
    <name type="scientific">Dyella agri</name>
    <dbReference type="NCBI Taxonomy" id="1926869"/>
    <lineage>
        <taxon>Bacteria</taxon>
        <taxon>Pseudomonadati</taxon>
        <taxon>Pseudomonadota</taxon>
        <taxon>Gammaproteobacteria</taxon>
        <taxon>Lysobacterales</taxon>
        <taxon>Rhodanobacteraceae</taxon>
        <taxon>Dyella</taxon>
    </lineage>
</organism>